<feature type="region of interest" description="Disordered" evidence="1">
    <location>
        <begin position="1"/>
        <end position="26"/>
    </location>
</feature>
<keyword evidence="3" id="KW-1185">Reference proteome</keyword>
<gene>
    <name evidence="2" type="ORF">QUV96_03745</name>
</gene>
<comment type="caution">
    <text evidence="2">The sequence shown here is derived from an EMBL/GenBank/DDBJ whole genome shotgun (WGS) entry which is preliminary data.</text>
</comment>
<sequence length="47" mass="5459">MELRCERSRDKKESNQSALRSTKEAEDDADPYFHIQFSDLSVIGHFA</sequence>
<proteinExistence type="predicted"/>
<accession>A0ABT7UAT4</accession>
<dbReference type="Proteomes" id="UP001529340">
    <property type="component" value="Unassembled WGS sequence"/>
</dbReference>
<evidence type="ECO:0000256" key="1">
    <source>
        <dbReference type="SAM" id="MobiDB-lite"/>
    </source>
</evidence>
<reference evidence="2" key="2">
    <citation type="submission" date="2023-06" db="EMBL/GenBank/DDBJ databases">
        <authorList>
            <person name="Zeman M."/>
            <person name="Kubasova T."/>
            <person name="Jahodarova E."/>
            <person name="Nykrynova M."/>
            <person name="Rychlik I."/>
        </authorList>
    </citation>
    <scope>NUCLEOTIDE SEQUENCE</scope>
    <source>
        <strain evidence="2">ET39</strain>
    </source>
</reference>
<dbReference type="EMBL" id="JAUDCG010000012">
    <property type="protein sequence ID" value="MDM8156749.1"/>
    <property type="molecule type" value="Genomic_DNA"/>
</dbReference>
<feature type="compositionally biased region" description="Basic and acidic residues" evidence="1">
    <location>
        <begin position="1"/>
        <end position="14"/>
    </location>
</feature>
<evidence type="ECO:0000313" key="3">
    <source>
        <dbReference type="Proteomes" id="UP001529340"/>
    </source>
</evidence>
<evidence type="ECO:0000313" key="2">
    <source>
        <dbReference type="EMBL" id="MDM8156749.1"/>
    </source>
</evidence>
<protein>
    <submittedName>
        <fullName evidence="2">Uncharacterized protein</fullName>
    </submittedName>
</protein>
<name>A0ABT7UAT4_9FIRM</name>
<reference evidence="2" key="1">
    <citation type="submission" date="2023-06" db="EMBL/GenBank/DDBJ databases">
        <title>Identification and characterization of horizontal gene transfer across gut microbiota members of farm animals based on homology search.</title>
        <authorList>
            <person name="Schwarzerova J."/>
            <person name="Nykrynova M."/>
            <person name="Jureckova K."/>
            <person name="Cejkova D."/>
            <person name="Rychlik I."/>
        </authorList>
    </citation>
    <scope>NUCLEOTIDE SEQUENCE</scope>
    <source>
        <strain evidence="2">ET39</strain>
    </source>
</reference>
<organism evidence="2 3">
    <name type="scientific">Amedibacillus dolichus</name>
    <dbReference type="NCBI Taxonomy" id="31971"/>
    <lineage>
        <taxon>Bacteria</taxon>
        <taxon>Bacillati</taxon>
        <taxon>Bacillota</taxon>
        <taxon>Erysipelotrichia</taxon>
        <taxon>Erysipelotrichales</taxon>
        <taxon>Erysipelotrichaceae</taxon>
        <taxon>Amedibacillus</taxon>
    </lineage>
</organism>
<dbReference type="RefSeq" id="WP_289607216.1">
    <property type="nucleotide sequence ID" value="NZ_JAUDCG010000012.1"/>
</dbReference>